<evidence type="ECO:0000256" key="1">
    <source>
        <dbReference type="ARBA" id="ARBA00006865"/>
    </source>
</evidence>
<dbReference type="PROSITE" id="PS51762">
    <property type="entry name" value="GH16_2"/>
    <property type="match status" value="1"/>
</dbReference>
<feature type="domain" description="SLH" evidence="2">
    <location>
        <begin position="582"/>
        <end position="643"/>
    </location>
</feature>
<evidence type="ECO:0000259" key="2">
    <source>
        <dbReference type="PROSITE" id="PS51272"/>
    </source>
</evidence>
<dbReference type="PROSITE" id="PS51272">
    <property type="entry name" value="SLH"/>
    <property type="match status" value="3"/>
</dbReference>
<comment type="similarity">
    <text evidence="1">Belongs to the glycosyl hydrolase 16 family.</text>
</comment>
<accession>A0ABT0R3C2</accession>
<dbReference type="EMBL" id="JAKNCJ010000013">
    <property type="protein sequence ID" value="MCL6424422.1"/>
    <property type="molecule type" value="Genomic_DNA"/>
</dbReference>
<dbReference type="RefSeq" id="WP_249738498.1">
    <property type="nucleotide sequence ID" value="NZ_JAKNCJ010000013.1"/>
</dbReference>
<gene>
    <name evidence="4" type="ORF">Bequi_13715</name>
</gene>
<dbReference type="PANTHER" id="PTHR10963:SF55">
    <property type="entry name" value="GLYCOSIDE HYDROLASE FAMILY 16 PROTEIN"/>
    <property type="match status" value="1"/>
</dbReference>
<organism evidence="4 5">
    <name type="scientific">Brachybacterium equifaecis</name>
    <dbReference type="NCBI Taxonomy" id="2910770"/>
    <lineage>
        <taxon>Bacteria</taxon>
        <taxon>Bacillati</taxon>
        <taxon>Actinomycetota</taxon>
        <taxon>Actinomycetes</taxon>
        <taxon>Micrococcales</taxon>
        <taxon>Dermabacteraceae</taxon>
        <taxon>Brachybacterium</taxon>
    </lineage>
</organism>
<dbReference type="PROSITE" id="PS51318">
    <property type="entry name" value="TAT"/>
    <property type="match status" value="1"/>
</dbReference>
<dbReference type="InterPro" id="IPR006311">
    <property type="entry name" value="TAT_signal"/>
</dbReference>
<dbReference type="Pfam" id="PF00722">
    <property type="entry name" value="Glyco_hydro_16"/>
    <property type="match status" value="1"/>
</dbReference>
<dbReference type="Gene3D" id="2.60.120.200">
    <property type="match status" value="1"/>
</dbReference>
<feature type="domain" description="GH16" evidence="3">
    <location>
        <begin position="46"/>
        <end position="330"/>
    </location>
</feature>
<dbReference type="InterPro" id="IPR050546">
    <property type="entry name" value="Glycosyl_Hydrlase_16"/>
</dbReference>
<proteinExistence type="inferred from homology"/>
<feature type="domain" description="SLH" evidence="2">
    <location>
        <begin position="518"/>
        <end position="581"/>
    </location>
</feature>
<dbReference type="InterPro" id="IPR013320">
    <property type="entry name" value="ConA-like_dom_sf"/>
</dbReference>
<dbReference type="SUPFAM" id="SSF49899">
    <property type="entry name" value="Concanavalin A-like lectins/glucanases"/>
    <property type="match status" value="1"/>
</dbReference>
<evidence type="ECO:0000259" key="3">
    <source>
        <dbReference type="PROSITE" id="PS51762"/>
    </source>
</evidence>
<feature type="domain" description="SLH" evidence="2">
    <location>
        <begin position="644"/>
        <end position="704"/>
    </location>
</feature>
<name>A0ABT0R3C2_9MICO</name>
<dbReference type="PANTHER" id="PTHR10963">
    <property type="entry name" value="GLYCOSYL HYDROLASE-RELATED"/>
    <property type="match status" value="1"/>
</dbReference>
<evidence type="ECO:0000313" key="4">
    <source>
        <dbReference type="EMBL" id="MCL6424422.1"/>
    </source>
</evidence>
<sequence>MGRRAFLGAAATGAASAGLIGTVLQPVAAHAAGSATDDSGSSDFRLVWEEQFEGGRLDPEVWEYELGNIRGNSAQHYSSSSDNVRVENGQLVITATDRPAQDRFQPWPGARQVRYNSASVRTHGRRDFLYGKIEVRGRLPRGKGAFPAFWTLGHDFPLDNRINPAQGHTWPSCGEIDIMEIIGAPTARRAAEGEQPSYGQSNRVLWGTPHFYYAKGNEEGNGTYLPYRYGTTTEIAEDFAEAYHVFGINRSPGKIEWTLDGRVYWSVGYSDDPADQPRRDAAQAGLNRPHYLQINLALGGDWAGDVSDHLAEDGTRLEVDWIRFSQTPQQAAQDAAYRSRMPVLQNVRDIAIRQGEAADLIAAVTVDRPGYDVQLSVNDTPMFVNTGAPGGRNEVHLRVRDENDAAAIAALPEGVYSLYYTAIPKGATITGARVPTAPTARARAFLTVLPAAGLSGQHGAAVSSVALPAGHRFRDGSQMLADGSSYLVDFVNPHDPIPEAKRLVHTYRLSSSAISIATKSPFADIKEGHEHFEAVLWAYSAGITKGYPDGTYRPLSPVNRDAMAAFLHRMAGSPAVSLPSTEPFTDIKRGDQHYEAVIWAYQNGITTGYPDGSYRPTQPIARNAMAAFLYRYAGSPAVSASGAPFVDVPAGSAFTREIAWLKQRGITKGWPDGTYRPYGPMNRDATAAFIQRAVVEAGVTFGRG</sequence>
<protein>
    <submittedName>
        <fullName evidence="4">S-layer homology domain-containing protein</fullName>
    </submittedName>
</protein>
<reference evidence="4" key="1">
    <citation type="submission" date="2022-02" db="EMBL/GenBank/DDBJ databases">
        <authorList>
            <person name="Lee M."/>
            <person name="Kim S.-J."/>
            <person name="Jung M.-Y."/>
        </authorList>
    </citation>
    <scope>NUCLEOTIDE SEQUENCE</scope>
    <source>
        <strain evidence="4">JHP9</strain>
    </source>
</reference>
<dbReference type="Pfam" id="PF00395">
    <property type="entry name" value="SLH"/>
    <property type="match status" value="3"/>
</dbReference>
<dbReference type="Proteomes" id="UP001203761">
    <property type="component" value="Unassembled WGS sequence"/>
</dbReference>
<keyword evidence="5" id="KW-1185">Reference proteome</keyword>
<comment type="caution">
    <text evidence="4">The sequence shown here is derived from an EMBL/GenBank/DDBJ whole genome shotgun (WGS) entry which is preliminary data.</text>
</comment>
<dbReference type="InterPro" id="IPR001119">
    <property type="entry name" value="SLH_dom"/>
</dbReference>
<dbReference type="CDD" id="cd08023">
    <property type="entry name" value="GH16_laminarinase_like"/>
    <property type="match status" value="1"/>
</dbReference>
<evidence type="ECO:0000313" key="5">
    <source>
        <dbReference type="Proteomes" id="UP001203761"/>
    </source>
</evidence>
<dbReference type="InterPro" id="IPR000757">
    <property type="entry name" value="Beta-glucanase-like"/>
</dbReference>